<dbReference type="InterPro" id="IPR041373">
    <property type="entry name" value="RT_RNaseH"/>
</dbReference>
<comment type="caution">
    <text evidence="10">The sequence shown here is derived from an EMBL/GenBank/DDBJ whole genome shotgun (WGS) entry which is preliminary data.</text>
</comment>
<keyword evidence="4" id="KW-0255">Endonuclease</keyword>
<keyword evidence="7" id="KW-0863">Zinc-finger</keyword>
<dbReference type="Gene3D" id="4.10.60.10">
    <property type="entry name" value="Zinc finger, CCHC-type"/>
    <property type="match status" value="1"/>
</dbReference>
<feature type="compositionally biased region" description="Basic and acidic residues" evidence="8">
    <location>
        <begin position="69"/>
        <end position="79"/>
    </location>
</feature>
<evidence type="ECO:0000256" key="3">
    <source>
        <dbReference type="ARBA" id="ARBA00022722"/>
    </source>
</evidence>
<dbReference type="CDD" id="cd09274">
    <property type="entry name" value="RNase_HI_RT_Ty3"/>
    <property type="match status" value="1"/>
</dbReference>
<feature type="compositionally biased region" description="Polar residues" evidence="8">
    <location>
        <begin position="444"/>
        <end position="456"/>
    </location>
</feature>
<name>A0AAV5J7P8_9ROSI</name>
<evidence type="ECO:0000313" key="11">
    <source>
        <dbReference type="Proteomes" id="UP001054252"/>
    </source>
</evidence>
<evidence type="ECO:0000256" key="5">
    <source>
        <dbReference type="ARBA" id="ARBA00022801"/>
    </source>
</evidence>
<evidence type="ECO:0000256" key="1">
    <source>
        <dbReference type="ARBA" id="ARBA00022679"/>
    </source>
</evidence>
<dbReference type="SUPFAM" id="SSF56672">
    <property type="entry name" value="DNA/RNA polymerases"/>
    <property type="match status" value="1"/>
</dbReference>
<reference evidence="10 11" key="1">
    <citation type="journal article" date="2021" name="Commun. Biol.">
        <title>The genome of Shorea leprosula (Dipterocarpaceae) highlights the ecological relevance of drought in aseasonal tropical rainforests.</title>
        <authorList>
            <person name="Ng K.K.S."/>
            <person name="Kobayashi M.J."/>
            <person name="Fawcett J.A."/>
            <person name="Hatakeyama M."/>
            <person name="Paape T."/>
            <person name="Ng C.H."/>
            <person name="Ang C.C."/>
            <person name="Tnah L.H."/>
            <person name="Lee C.T."/>
            <person name="Nishiyama T."/>
            <person name="Sese J."/>
            <person name="O'Brien M.J."/>
            <person name="Copetti D."/>
            <person name="Mohd Noor M.I."/>
            <person name="Ong R.C."/>
            <person name="Putra M."/>
            <person name="Sireger I.Z."/>
            <person name="Indrioko S."/>
            <person name="Kosugi Y."/>
            <person name="Izuno A."/>
            <person name="Isagi Y."/>
            <person name="Lee S.L."/>
            <person name="Shimizu K.K."/>
        </authorList>
    </citation>
    <scope>NUCLEOTIDE SEQUENCE [LARGE SCALE GENOMIC DNA]</scope>
    <source>
        <strain evidence="10">214</strain>
    </source>
</reference>
<organism evidence="10 11">
    <name type="scientific">Rubroshorea leprosula</name>
    <dbReference type="NCBI Taxonomy" id="152421"/>
    <lineage>
        <taxon>Eukaryota</taxon>
        <taxon>Viridiplantae</taxon>
        <taxon>Streptophyta</taxon>
        <taxon>Embryophyta</taxon>
        <taxon>Tracheophyta</taxon>
        <taxon>Spermatophyta</taxon>
        <taxon>Magnoliopsida</taxon>
        <taxon>eudicotyledons</taxon>
        <taxon>Gunneridae</taxon>
        <taxon>Pentapetalae</taxon>
        <taxon>rosids</taxon>
        <taxon>malvids</taxon>
        <taxon>Malvales</taxon>
        <taxon>Dipterocarpaceae</taxon>
        <taxon>Rubroshorea</taxon>
    </lineage>
</organism>
<keyword evidence="11" id="KW-1185">Reference proteome</keyword>
<protein>
    <recommendedName>
        <fullName evidence="9">CCHC-type domain-containing protein</fullName>
    </recommendedName>
</protein>
<dbReference type="GO" id="GO:0016787">
    <property type="term" value="F:hydrolase activity"/>
    <property type="evidence" value="ECO:0007669"/>
    <property type="project" value="UniProtKB-KW"/>
</dbReference>
<keyword evidence="7" id="KW-0862">Zinc</keyword>
<dbReference type="SMART" id="SM00343">
    <property type="entry name" value="ZnF_C2HC"/>
    <property type="match status" value="1"/>
</dbReference>
<dbReference type="AlphaFoldDB" id="A0AAV5J7P8"/>
<evidence type="ECO:0000256" key="7">
    <source>
        <dbReference type="PROSITE-ProRule" id="PRU00047"/>
    </source>
</evidence>
<keyword evidence="1" id="KW-0808">Transferase</keyword>
<dbReference type="GO" id="GO:0008270">
    <property type="term" value="F:zinc ion binding"/>
    <property type="evidence" value="ECO:0007669"/>
    <property type="project" value="UniProtKB-KW"/>
</dbReference>
<proteinExistence type="predicted"/>
<dbReference type="GO" id="GO:0003676">
    <property type="term" value="F:nucleic acid binding"/>
    <property type="evidence" value="ECO:0007669"/>
    <property type="project" value="InterPro"/>
</dbReference>
<feature type="domain" description="CCHC-type" evidence="9">
    <location>
        <begin position="159"/>
        <end position="174"/>
    </location>
</feature>
<dbReference type="Proteomes" id="UP001054252">
    <property type="component" value="Unassembled WGS sequence"/>
</dbReference>
<dbReference type="InterPro" id="IPR043128">
    <property type="entry name" value="Rev_trsase/Diguanyl_cyclase"/>
</dbReference>
<evidence type="ECO:0000256" key="6">
    <source>
        <dbReference type="ARBA" id="ARBA00022918"/>
    </source>
</evidence>
<dbReference type="InterPro" id="IPR001878">
    <property type="entry name" value="Znf_CCHC"/>
</dbReference>
<keyword evidence="5" id="KW-0378">Hydrolase</keyword>
<sequence length="493" mass="57078">MVNRLIEPMQEQLEMLQLENRRQQRNSPAQPPPRQMQQRENWGDIEREEELEELNEPPLNRGRFRHGNGNREVKNREDNSLGNIKMNISPFQGKADPEAYLEQGHQSVEENYQEMEKAMIKANVKEDREATMVRFLQGLNLDIHDWLEMQHYVEIEDMCFRCQGKGHIASQCPNKRVMVMQDNGEIVTEDEDSNTNEMPPLEDAYEKEFAVHGDFMIIDGGSCTNVASTTMVEKLGLPTLRHPSPYKLQWLNDSSEDYEDVFLDEMPPGLPPIRGIEHQIDFFVKGFSTLAAPLTEVIKKNIGFKWGKEQEKAFQLIKQKLINAPLLSLPNFDKTFEIECDASGVGIGAALMQEGRPIAYFSEKLSRAALNYPTYDKELYALVWALKAWQHYLWPKEFVIHTDHESLKHLKGQHKLNKRHPRWMEVIQTFPYVIQYKQGKENVDGNQDDPTCTTTREPLHIPGGPATRARAKKMREALNGLIEQIWVDNNMHK</sequence>
<dbReference type="Gene3D" id="3.30.70.270">
    <property type="match status" value="1"/>
</dbReference>
<evidence type="ECO:0000256" key="4">
    <source>
        <dbReference type="ARBA" id="ARBA00022759"/>
    </source>
</evidence>
<dbReference type="EMBL" id="BPVZ01000026">
    <property type="protein sequence ID" value="GKV07002.1"/>
    <property type="molecule type" value="Genomic_DNA"/>
</dbReference>
<dbReference type="PROSITE" id="PS50158">
    <property type="entry name" value="ZF_CCHC"/>
    <property type="match status" value="1"/>
</dbReference>
<evidence type="ECO:0000256" key="8">
    <source>
        <dbReference type="SAM" id="MobiDB-lite"/>
    </source>
</evidence>
<accession>A0AAV5J7P8</accession>
<dbReference type="PANTHER" id="PTHR35046">
    <property type="entry name" value="ZINC KNUCKLE (CCHC-TYPE) FAMILY PROTEIN"/>
    <property type="match status" value="1"/>
</dbReference>
<evidence type="ECO:0000259" key="9">
    <source>
        <dbReference type="PROSITE" id="PS50158"/>
    </source>
</evidence>
<gene>
    <name evidence="10" type="ORF">SLEP1_g18814</name>
</gene>
<keyword evidence="3" id="KW-0540">Nuclease</keyword>
<dbReference type="GO" id="GO:0004519">
    <property type="term" value="F:endonuclease activity"/>
    <property type="evidence" value="ECO:0007669"/>
    <property type="project" value="UniProtKB-KW"/>
</dbReference>
<dbReference type="FunFam" id="3.10.20.370:FF:000001">
    <property type="entry name" value="Retrovirus-related Pol polyprotein from transposon 17.6-like protein"/>
    <property type="match status" value="1"/>
</dbReference>
<dbReference type="Pfam" id="PF17917">
    <property type="entry name" value="RT_RNaseH"/>
    <property type="match status" value="1"/>
</dbReference>
<dbReference type="InterPro" id="IPR036875">
    <property type="entry name" value="Znf_CCHC_sf"/>
</dbReference>
<dbReference type="PANTHER" id="PTHR35046:SF9">
    <property type="entry name" value="RNA-DIRECTED DNA POLYMERASE"/>
    <property type="match status" value="1"/>
</dbReference>
<dbReference type="SUPFAM" id="SSF57756">
    <property type="entry name" value="Retrovirus zinc finger-like domains"/>
    <property type="match status" value="1"/>
</dbReference>
<feature type="region of interest" description="Disordered" evidence="8">
    <location>
        <begin position="13"/>
        <end position="84"/>
    </location>
</feature>
<dbReference type="GO" id="GO:0003964">
    <property type="term" value="F:RNA-directed DNA polymerase activity"/>
    <property type="evidence" value="ECO:0007669"/>
    <property type="project" value="UniProtKB-KW"/>
</dbReference>
<evidence type="ECO:0000256" key="2">
    <source>
        <dbReference type="ARBA" id="ARBA00022695"/>
    </source>
</evidence>
<keyword evidence="7" id="KW-0479">Metal-binding</keyword>
<dbReference type="Gene3D" id="3.10.20.370">
    <property type="match status" value="1"/>
</dbReference>
<evidence type="ECO:0000313" key="10">
    <source>
        <dbReference type="EMBL" id="GKV07002.1"/>
    </source>
</evidence>
<feature type="compositionally biased region" description="Acidic residues" evidence="8">
    <location>
        <begin position="46"/>
        <end position="55"/>
    </location>
</feature>
<feature type="region of interest" description="Disordered" evidence="8">
    <location>
        <begin position="441"/>
        <end position="466"/>
    </location>
</feature>
<keyword evidence="2" id="KW-0548">Nucleotidyltransferase</keyword>
<keyword evidence="6" id="KW-0695">RNA-directed DNA polymerase</keyword>
<dbReference type="InterPro" id="IPR043502">
    <property type="entry name" value="DNA/RNA_pol_sf"/>
</dbReference>